<evidence type="ECO:0000256" key="1">
    <source>
        <dbReference type="SAM" id="SignalP"/>
    </source>
</evidence>
<gene>
    <name evidence="2" type="ORF">PS928_05021</name>
</gene>
<dbReference type="AlphaFoldDB" id="A0A5E7VET4"/>
<feature type="signal peptide" evidence="1">
    <location>
        <begin position="1"/>
        <end position="17"/>
    </location>
</feature>
<evidence type="ECO:0008006" key="4">
    <source>
        <dbReference type="Google" id="ProtNLM"/>
    </source>
</evidence>
<reference evidence="2 3" key="1">
    <citation type="submission" date="2019-09" db="EMBL/GenBank/DDBJ databases">
        <authorList>
            <person name="Chandra G."/>
            <person name="Truman W A."/>
        </authorList>
    </citation>
    <scope>NUCLEOTIDE SEQUENCE [LARGE SCALE GENOMIC DNA]</scope>
    <source>
        <strain evidence="2">PS928</strain>
    </source>
</reference>
<name>A0A5E7VET4_PSEFL</name>
<proteinExistence type="predicted"/>
<evidence type="ECO:0000313" key="3">
    <source>
        <dbReference type="Proteomes" id="UP000381378"/>
    </source>
</evidence>
<protein>
    <recommendedName>
        <fullName evidence="4">Lipoprotein</fullName>
    </recommendedName>
</protein>
<organism evidence="2 3">
    <name type="scientific">Pseudomonas fluorescens</name>
    <dbReference type="NCBI Taxonomy" id="294"/>
    <lineage>
        <taxon>Bacteria</taxon>
        <taxon>Pseudomonadati</taxon>
        <taxon>Pseudomonadota</taxon>
        <taxon>Gammaproteobacteria</taxon>
        <taxon>Pseudomonadales</taxon>
        <taxon>Pseudomonadaceae</taxon>
        <taxon>Pseudomonas</taxon>
    </lineage>
</organism>
<accession>A0A5E7VET4</accession>
<dbReference type="Proteomes" id="UP000381378">
    <property type="component" value="Unassembled WGS sequence"/>
</dbReference>
<sequence length="192" mass="21341" precursor="true">MKLRALALMALISQLSGCTTYISMFNDKNVPAPATPPKIILGETASYWGTYSGLDKEIIDNWRQTGLFKEVLVTNNAVPPVEGTFIHTDCEVFLTDNQSDFLVDMTLGIMFITTLGMLPVGGDTEVHACTTKFYQNGVALNESYSRYHYNRMWGSWVGWLLNSNEKVIREGRVTAASNIVSTQLASLKKAYP</sequence>
<evidence type="ECO:0000313" key="2">
    <source>
        <dbReference type="EMBL" id="VVQ20568.1"/>
    </source>
</evidence>
<feature type="chain" id="PRO_5022679435" description="Lipoprotein" evidence="1">
    <location>
        <begin position="18"/>
        <end position="192"/>
    </location>
</feature>
<dbReference type="EMBL" id="CABVJF010000023">
    <property type="protein sequence ID" value="VVQ20568.1"/>
    <property type="molecule type" value="Genomic_DNA"/>
</dbReference>
<dbReference type="RefSeq" id="WP_150787542.1">
    <property type="nucleotide sequence ID" value="NZ_CABVJF010000023.1"/>
</dbReference>
<keyword evidence="1" id="KW-0732">Signal</keyword>